<feature type="transmembrane region" description="Helical" evidence="1">
    <location>
        <begin position="20"/>
        <end position="37"/>
    </location>
</feature>
<dbReference type="Gene3D" id="2.30.42.10">
    <property type="match status" value="1"/>
</dbReference>
<dbReference type="Proteomes" id="UP001516662">
    <property type="component" value="Unassembled WGS sequence"/>
</dbReference>
<organism evidence="3 4">
    <name type="scientific">Litchfieldia luteola</name>
    <dbReference type="NCBI Taxonomy" id="682179"/>
    <lineage>
        <taxon>Bacteria</taxon>
        <taxon>Bacillati</taxon>
        <taxon>Bacillota</taxon>
        <taxon>Bacilli</taxon>
        <taxon>Bacillales</taxon>
        <taxon>Bacillaceae</taxon>
        <taxon>Litchfieldia</taxon>
    </lineage>
</organism>
<keyword evidence="1" id="KW-0472">Membrane</keyword>
<evidence type="ECO:0000259" key="2">
    <source>
        <dbReference type="SMART" id="SM00228"/>
    </source>
</evidence>
<reference evidence="3 4" key="1">
    <citation type="submission" date="2020-10" db="EMBL/GenBank/DDBJ databases">
        <title>Bacillus sp. HD4P25, an endophyte from a halophyte.</title>
        <authorList>
            <person name="Sun J.-Q."/>
        </authorList>
    </citation>
    <scope>NUCLEOTIDE SEQUENCE [LARGE SCALE GENOMIC DNA]</scope>
    <source>
        <strain evidence="3 4">YIM 93174</strain>
    </source>
</reference>
<dbReference type="InterPro" id="IPR001478">
    <property type="entry name" value="PDZ"/>
</dbReference>
<dbReference type="Pfam" id="PF17820">
    <property type="entry name" value="PDZ_6"/>
    <property type="match status" value="1"/>
</dbReference>
<keyword evidence="4" id="KW-1185">Reference proteome</keyword>
<accession>A0ABR9QEV1</accession>
<dbReference type="SUPFAM" id="SSF50156">
    <property type="entry name" value="PDZ domain-like"/>
    <property type="match status" value="1"/>
</dbReference>
<feature type="transmembrane region" description="Helical" evidence="1">
    <location>
        <begin position="142"/>
        <end position="161"/>
    </location>
</feature>
<dbReference type="RefSeq" id="WP_193534503.1">
    <property type="nucleotide sequence ID" value="NZ_JADCLJ010000007.1"/>
</dbReference>
<gene>
    <name evidence="3" type="ORF">IMZ08_03015</name>
</gene>
<feature type="transmembrane region" description="Helical" evidence="1">
    <location>
        <begin position="82"/>
        <end position="101"/>
    </location>
</feature>
<dbReference type="SMART" id="SM00228">
    <property type="entry name" value="PDZ"/>
    <property type="match status" value="1"/>
</dbReference>
<evidence type="ECO:0000313" key="3">
    <source>
        <dbReference type="EMBL" id="MBE4907026.1"/>
    </source>
</evidence>
<name>A0ABR9QEV1_9BACI</name>
<dbReference type="InterPro" id="IPR036034">
    <property type="entry name" value="PDZ_sf"/>
</dbReference>
<evidence type="ECO:0000256" key="1">
    <source>
        <dbReference type="SAM" id="Phobius"/>
    </source>
</evidence>
<proteinExistence type="predicted"/>
<dbReference type="InterPro" id="IPR041489">
    <property type="entry name" value="PDZ_6"/>
</dbReference>
<feature type="transmembrane region" description="Helical" evidence="1">
    <location>
        <begin position="108"/>
        <end position="130"/>
    </location>
</feature>
<evidence type="ECO:0000313" key="4">
    <source>
        <dbReference type="Proteomes" id="UP001516662"/>
    </source>
</evidence>
<feature type="transmembrane region" description="Helical" evidence="1">
    <location>
        <begin position="58"/>
        <end position="76"/>
    </location>
</feature>
<protein>
    <submittedName>
        <fullName evidence="3">PDZ domain-containing protein</fullName>
    </submittedName>
</protein>
<sequence length="397" mass="44289">MIELWLVEFLKGIGRLFLHPLFYGLFGMAVFLGYLRVKRERKVFHTRLHDGFYELRSLLPMGVILGLVLSIITIGSGVVMPFGTIALIGVITILLSLTFSLRWLSPSYVIGFSMFGIIFLSTLSSESSFLQGLIEDFKNTSLTAVVVLLALLVISEGLLVLKNGTKGTSPHIEQSKRGLPVGSHLTRRLWMVPVFLILPGEVLQTQFQWWPLFSLNDGQYALTFVPFAIGFQNKTLGMLPSDGIRFIGKRIIAHGIVLAALAVGSIWYPLLAIVGASLALIGRELISIHHRLTDDSMPFFFSRKDHGLMILGIIPKTPAEKMGLQVGEIVTKVNSIPVKSEGGFYEALQKNRAYCKLEIVDTNGEVRFVQRALYDGEHHELGILFVYDQKKWENKAV</sequence>
<keyword evidence="1" id="KW-1133">Transmembrane helix</keyword>
<feature type="transmembrane region" description="Helical" evidence="1">
    <location>
        <begin position="251"/>
        <end position="281"/>
    </location>
</feature>
<dbReference type="EMBL" id="JADCLJ010000007">
    <property type="protein sequence ID" value="MBE4907026.1"/>
    <property type="molecule type" value="Genomic_DNA"/>
</dbReference>
<comment type="caution">
    <text evidence="3">The sequence shown here is derived from an EMBL/GenBank/DDBJ whole genome shotgun (WGS) entry which is preliminary data.</text>
</comment>
<feature type="domain" description="PDZ" evidence="2">
    <location>
        <begin position="295"/>
        <end position="363"/>
    </location>
</feature>
<keyword evidence="1" id="KW-0812">Transmembrane</keyword>